<dbReference type="Proteomes" id="UP001200430">
    <property type="component" value="Unassembled WGS sequence"/>
</dbReference>
<keyword evidence="2" id="KW-1185">Reference proteome</keyword>
<dbReference type="RefSeq" id="WP_236100240.1">
    <property type="nucleotide sequence ID" value="NZ_JAKGUD010000017.1"/>
</dbReference>
<evidence type="ECO:0008006" key="3">
    <source>
        <dbReference type="Google" id="ProtNLM"/>
    </source>
</evidence>
<sequence>MELLEAIRRHDGSKNMNIIFKDGRHLICRFETLLWEDYFSFYVQVKPGGSSEFEPGTLLEVIGEEVFEINGEKIH</sequence>
<proteinExistence type="predicted"/>
<dbReference type="EMBL" id="JAKGUD010000017">
    <property type="protein sequence ID" value="MCF4143529.1"/>
    <property type="molecule type" value="Genomic_DNA"/>
</dbReference>
<accession>A0ABS9ES62</accession>
<evidence type="ECO:0000313" key="2">
    <source>
        <dbReference type="Proteomes" id="UP001200430"/>
    </source>
</evidence>
<reference evidence="1 2" key="1">
    <citation type="submission" date="2022-01" db="EMBL/GenBank/DDBJ databases">
        <title>Dethiosulfovibrio faecalis sp. nov., a novel proteolytic, non-sulfur-reducing bacterium isolated from a marine aquaculture solid waste bioreactor.</title>
        <authorList>
            <person name="Grabowski S."/>
            <person name="Apolinario E."/>
            <person name="Schneider N."/>
            <person name="Marshall C.W."/>
            <person name="Sowers K.R."/>
        </authorList>
    </citation>
    <scope>NUCLEOTIDE SEQUENCE [LARGE SCALE GENOMIC DNA]</scope>
    <source>
        <strain evidence="1 2">DSM 12537</strain>
    </source>
</reference>
<gene>
    <name evidence="1" type="ORF">L2W38_11970</name>
</gene>
<organism evidence="1 2">
    <name type="scientific">Dethiosulfovibrio marinus</name>
    <dbReference type="NCBI Taxonomy" id="133532"/>
    <lineage>
        <taxon>Bacteria</taxon>
        <taxon>Thermotogati</taxon>
        <taxon>Synergistota</taxon>
        <taxon>Synergistia</taxon>
        <taxon>Synergistales</taxon>
        <taxon>Dethiosulfovibrionaceae</taxon>
        <taxon>Dethiosulfovibrio</taxon>
    </lineage>
</organism>
<name>A0ABS9ES62_9BACT</name>
<comment type="caution">
    <text evidence="1">The sequence shown here is derived from an EMBL/GenBank/DDBJ whole genome shotgun (WGS) entry which is preliminary data.</text>
</comment>
<evidence type="ECO:0000313" key="1">
    <source>
        <dbReference type="EMBL" id="MCF4143529.1"/>
    </source>
</evidence>
<protein>
    <recommendedName>
        <fullName evidence="3">DUF2442 domain-containing protein</fullName>
    </recommendedName>
</protein>